<comment type="caution">
    <text evidence="2">The sequence shown here is derived from an EMBL/GenBank/DDBJ whole genome shotgun (WGS) entry which is preliminary data.</text>
</comment>
<evidence type="ECO:0000313" key="2">
    <source>
        <dbReference type="EMBL" id="GAA2528737.1"/>
    </source>
</evidence>
<dbReference type="EMBL" id="BAAARY010000015">
    <property type="protein sequence ID" value="GAA2528737.1"/>
    <property type="molecule type" value="Genomic_DNA"/>
</dbReference>
<evidence type="ECO:0000256" key="1">
    <source>
        <dbReference type="SAM" id="MobiDB-lite"/>
    </source>
</evidence>
<name>A0ABN3NNJ1_9ACTN</name>
<accession>A0ABN3NNJ1</accession>
<evidence type="ECO:0000313" key="3">
    <source>
        <dbReference type="Proteomes" id="UP001499978"/>
    </source>
</evidence>
<reference evidence="2 3" key="1">
    <citation type="journal article" date="2019" name="Int. J. Syst. Evol. Microbiol.">
        <title>The Global Catalogue of Microorganisms (GCM) 10K type strain sequencing project: providing services to taxonomists for standard genome sequencing and annotation.</title>
        <authorList>
            <consortium name="The Broad Institute Genomics Platform"/>
            <consortium name="The Broad Institute Genome Sequencing Center for Infectious Disease"/>
            <person name="Wu L."/>
            <person name="Ma J."/>
        </authorList>
    </citation>
    <scope>NUCLEOTIDE SEQUENCE [LARGE SCALE GENOMIC DNA]</scope>
    <source>
        <strain evidence="2 3">JCM 3367</strain>
    </source>
</reference>
<feature type="compositionally biased region" description="Low complexity" evidence="1">
    <location>
        <begin position="19"/>
        <end position="47"/>
    </location>
</feature>
<evidence type="ECO:0008006" key="4">
    <source>
        <dbReference type="Google" id="ProtNLM"/>
    </source>
</evidence>
<protein>
    <recommendedName>
        <fullName evidence="4">Lipoprotein</fullName>
    </recommendedName>
</protein>
<feature type="region of interest" description="Disordered" evidence="1">
    <location>
        <begin position="19"/>
        <end position="59"/>
    </location>
</feature>
<dbReference type="Proteomes" id="UP001499978">
    <property type="component" value="Unassembled WGS sequence"/>
</dbReference>
<keyword evidence="3" id="KW-1185">Reference proteome</keyword>
<sequence>MVVAALGLGLVGCAGPAADPGGSSAPPATTPGGASSAPGSGSGAEPAVPGVPGDVKPSPGDMVLSGTIVAGVESGCRLIQTAEGGYVIVGAAAAKLRTGAAVTVRGRVRPDMITTCNQGQVFEVTAVVTG</sequence>
<organism evidence="2 3">
    <name type="scientific">Pilimelia columellifera subsp. columellifera</name>
    <dbReference type="NCBI Taxonomy" id="706583"/>
    <lineage>
        <taxon>Bacteria</taxon>
        <taxon>Bacillati</taxon>
        <taxon>Actinomycetota</taxon>
        <taxon>Actinomycetes</taxon>
        <taxon>Micromonosporales</taxon>
        <taxon>Micromonosporaceae</taxon>
        <taxon>Pilimelia</taxon>
    </lineage>
</organism>
<proteinExistence type="predicted"/>
<gene>
    <name evidence="2" type="ORF">GCM10010201_29790</name>
</gene>